<sequence>MPQDLTVDSVSYRYPSGSRDALHDVSAEFAAGSCTAIMGATEAGKSTLLQALTGVIGELDGGVLSGRIRYGAADLADYRVQTLTQYIGLVLQDPASQIIGRTVGEDVAFGPRNHLVPRAEISRRVAQMLELVGLSGFEARSTAELSGGELQRLAIAGVLAMGPEVLCLDEATAELDPVGAGRLREVVASLRQRGMTVVTAEHDPAAVLDQASGIVVLDAGQVAWQGAPADFFADPDRVERLGIRPLPMSVVARGMLRERPELALTLPVGRRLPLTVAEMSGWLRDLLPAEPRPHPPAPSAQGTGRPVIEIDDLHFGYSPRAEVLHGIHLTIRAGEFVALTGPNGAGKTTVAKHLNGLLRPTAGRVLICGRDVSGRPTWQLAGQVGYVFQNPDHQIFCRSVADEVGFALRVAGRPQAEISARTTAVLQFTGLTDLCEANPLTLTRGQRQLVAMASTLIAEPEILVIDEPTTGQDWRGVQAIMDLVDRLNQQGTTIVMISHDRELIAHHARRVVTIDGGRVVADGPVQTQVTTQLGELWQQCFGGRPDSCDEITAGRRLVQSCGART</sequence>
<dbReference type="AlphaFoldDB" id="A0AAN0KC32"/>
<evidence type="ECO:0000259" key="5">
    <source>
        <dbReference type="PROSITE" id="PS50893"/>
    </source>
</evidence>
<dbReference type="GO" id="GO:0005524">
    <property type="term" value="F:ATP binding"/>
    <property type="evidence" value="ECO:0007669"/>
    <property type="project" value="UniProtKB-KW"/>
</dbReference>
<evidence type="ECO:0000256" key="2">
    <source>
        <dbReference type="ARBA" id="ARBA00022448"/>
    </source>
</evidence>
<dbReference type="InterPro" id="IPR003593">
    <property type="entry name" value="AAA+_ATPase"/>
</dbReference>
<dbReference type="NCBIfam" id="NF010167">
    <property type="entry name" value="PRK13648.1"/>
    <property type="match status" value="2"/>
</dbReference>
<gene>
    <name evidence="6" type="ORF">brsh051_02600</name>
</gene>
<dbReference type="EMBL" id="AP028056">
    <property type="protein sequence ID" value="BEH00979.1"/>
    <property type="molecule type" value="Genomic_DNA"/>
</dbReference>
<dbReference type="Gene3D" id="3.40.50.300">
    <property type="entry name" value="P-loop containing nucleotide triphosphate hydrolases"/>
    <property type="match status" value="2"/>
</dbReference>
<dbReference type="InterPro" id="IPR017871">
    <property type="entry name" value="ABC_transporter-like_CS"/>
</dbReference>
<organism evidence="6 7">
    <name type="scientific">Brooklawnia propionicigenes</name>
    <dbReference type="NCBI Taxonomy" id="3041175"/>
    <lineage>
        <taxon>Bacteria</taxon>
        <taxon>Bacillati</taxon>
        <taxon>Actinomycetota</taxon>
        <taxon>Actinomycetes</taxon>
        <taxon>Propionibacteriales</taxon>
        <taxon>Propionibacteriaceae</taxon>
        <taxon>Brooklawnia</taxon>
    </lineage>
</organism>
<evidence type="ECO:0000256" key="3">
    <source>
        <dbReference type="ARBA" id="ARBA00022741"/>
    </source>
</evidence>
<protein>
    <submittedName>
        <fullName evidence="6">Energy-coupling factor transporter ATPase</fullName>
    </submittedName>
</protein>
<dbReference type="KEGG" id="broo:brsh051_02600"/>
<feature type="domain" description="ABC transporter" evidence="5">
    <location>
        <begin position="5"/>
        <end position="244"/>
    </location>
</feature>
<proteinExistence type="inferred from homology"/>
<keyword evidence="4" id="KW-0067">ATP-binding</keyword>
<dbReference type="PANTHER" id="PTHR43553:SF24">
    <property type="entry name" value="ENERGY-COUPLING FACTOR TRANSPORTER ATP-BINDING PROTEIN ECFA1"/>
    <property type="match status" value="1"/>
</dbReference>
<name>A0AAN0KC32_9ACTN</name>
<evidence type="ECO:0000313" key="7">
    <source>
        <dbReference type="Proteomes" id="UP001431656"/>
    </source>
</evidence>
<dbReference type="RefSeq" id="WP_286266821.1">
    <property type="nucleotide sequence ID" value="NZ_AP028056.1"/>
</dbReference>
<accession>A0AAN0KC32</accession>
<evidence type="ECO:0000256" key="1">
    <source>
        <dbReference type="ARBA" id="ARBA00005417"/>
    </source>
</evidence>
<dbReference type="PROSITE" id="PS50893">
    <property type="entry name" value="ABC_TRANSPORTER_2"/>
    <property type="match status" value="2"/>
</dbReference>
<dbReference type="InterPro" id="IPR003439">
    <property type="entry name" value="ABC_transporter-like_ATP-bd"/>
</dbReference>
<dbReference type="SMART" id="SM00382">
    <property type="entry name" value="AAA"/>
    <property type="match status" value="2"/>
</dbReference>
<dbReference type="PANTHER" id="PTHR43553">
    <property type="entry name" value="HEAVY METAL TRANSPORTER"/>
    <property type="match status" value="1"/>
</dbReference>
<dbReference type="InterPro" id="IPR027417">
    <property type="entry name" value="P-loop_NTPase"/>
</dbReference>
<comment type="similarity">
    <text evidence="1">Belongs to the ABC transporter superfamily.</text>
</comment>
<dbReference type="InterPro" id="IPR050095">
    <property type="entry name" value="ECF_ABC_transporter_ATP-bd"/>
</dbReference>
<keyword evidence="2" id="KW-0813">Transport</keyword>
<reference evidence="6" key="1">
    <citation type="journal article" date="2024" name="Int. J. Syst. Evol. Microbiol.">
        <title>Brooklawnia propionicigenes sp. nov., a facultatively anaerobic, propionate-producing bacterium isolated from a methanogenic reactor treating waste from cattle farms.</title>
        <authorList>
            <person name="Akita Y."/>
            <person name="Ueki A."/>
            <person name="Tonouchi A."/>
            <person name="Sugawara Y."/>
            <person name="Honma S."/>
            <person name="Kaku N."/>
            <person name="Ueki K."/>
        </authorList>
    </citation>
    <scope>NUCLEOTIDE SEQUENCE</scope>
    <source>
        <strain evidence="6">SH051</strain>
    </source>
</reference>
<keyword evidence="7" id="KW-1185">Reference proteome</keyword>
<dbReference type="GO" id="GO:0043190">
    <property type="term" value="C:ATP-binding cassette (ABC) transporter complex"/>
    <property type="evidence" value="ECO:0007669"/>
    <property type="project" value="TreeGrafter"/>
</dbReference>
<dbReference type="SUPFAM" id="SSF52540">
    <property type="entry name" value="P-loop containing nucleoside triphosphate hydrolases"/>
    <property type="match status" value="2"/>
</dbReference>
<dbReference type="PROSITE" id="PS00211">
    <property type="entry name" value="ABC_TRANSPORTER_1"/>
    <property type="match status" value="1"/>
</dbReference>
<dbReference type="GO" id="GO:0042626">
    <property type="term" value="F:ATPase-coupled transmembrane transporter activity"/>
    <property type="evidence" value="ECO:0007669"/>
    <property type="project" value="TreeGrafter"/>
</dbReference>
<feature type="domain" description="ABC transporter" evidence="5">
    <location>
        <begin position="308"/>
        <end position="541"/>
    </location>
</feature>
<dbReference type="Pfam" id="PF00005">
    <property type="entry name" value="ABC_tran"/>
    <property type="match status" value="2"/>
</dbReference>
<dbReference type="Proteomes" id="UP001431656">
    <property type="component" value="Chromosome"/>
</dbReference>
<evidence type="ECO:0000313" key="6">
    <source>
        <dbReference type="EMBL" id="BEH00979.1"/>
    </source>
</evidence>
<dbReference type="InterPro" id="IPR015856">
    <property type="entry name" value="ABC_transpr_CbiO/EcfA_su"/>
</dbReference>
<dbReference type="GO" id="GO:0016887">
    <property type="term" value="F:ATP hydrolysis activity"/>
    <property type="evidence" value="ECO:0007669"/>
    <property type="project" value="InterPro"/>
</dbReference>
<keyword evidence="3" id="KW-0547">Nucleotide-binding</keyword>
<dbReference type="CDD" id="cd03225">
    <property type="entry name" value="ABC_cobalt_CbiO_domain1"/>
    <property type="match status" value="2"/>
</dbReference>
<evidence type="ECO:0000256" key="4">
    <source>
        <dbReference type="ARBA" id="ARBA00022840"/>
    </source>
</evidence>